<comment type="catalytic activity">
    <reaction evidence="1">
        <text>5-diphospho-1D-myo-inositol 1,2,3,4,6-pentakisphosphate + ATP + H(+) = 1,5-bis(diphospho)-1D-myo-inositol 2,3,4,6-tetrakisphosphate + ADP</text>
        <dbReference type="Rhea" id="RHEA:10276"/>
        <dbReference type="ChEBI" id="CHEBI:15378"/>
        <dbReference type="ChEBI" id="CHEBI:30616"/>
        <dbReference type="ChEBI" id="CHEBI:58628"/>
        <dbReference type="ChEBI" id="CHEBI:77983"/>
        <dbReference type="ChEBI" id="CHEBI:456216"/>
        <dbReference type="EC" id="2.7.4.24"/>
    </reaction>
    <physiologicalReaction direction="left-to-right" evidence="1">
        <dbReference type="Rhea" id="RHEA:10277"/>
    </physiologicalReaction>
</comment>
<protein>
    <recommendedName>
        <fullName evidence="3">Inositol hexakisphosphate and diphosphoinositol-pentakisphosphate kinase</fullName>
        <ecNumber evidence="3">2.7.4.24</ecNumber>
    </recommendedName>
</protein>
<evidence type="ECO:0000256" key="1">
    <source>
        <dbReference type="ARBA" id="ARBA00033696"/>
    </source>
</evidence>
<dbReference type="InterPro" id="IPR037446">
    <property type="entry name" value="His_Pase_VIP1"/>
</dbReference>
<dbReference type="InterPro" id="IPR040557">
    <property type="entry name" value="VIP1_N"/>
</dbReference>
<evidence type="ECO:0000313" key="5">
    <source>
        <dbReference type="EMBL" id="KAK4526435.1"/>
    </source>
</evidence>
<keyword evidence="3" id="KW-0808">Transferase</keyword>
<dbReference type="Gene3D" id="3.40.50.11950">
    <property type="match status" value="1"/>
</dbReference>
<dbReference type="GO" id="GO:0032958">
    <property type="term" value="P:inositol phosphate biosynthetic process"/>
    <property type="evidence" value="ECO:0007669"/>
    <property type="project" value="TreeGrafter"/>
</dbReference>
<keyword evidence="6" id="KW-1185">Reference proteome</keyword>
<keyword evidence="3" id="KW-0418">Kinase</keyword>
<comment type="function">
    <text evidence="3">Bifunctional inositol kinase that acts in concert with the IP6K kinases to synthesize the diphosphate group-containing inositol pyrophosphates diphosphoinositol pentakisphosphate, PP-InsP5, and bis-diphosphoinositol tetrakisphosphate, (PP)2-InsP4. PP-InsP5 and (PP)2-InsP4, also respectively called InsP7 and InsP8, may regulate a variety of cellular processes, including apoptosis, vesicle trafficking, cytoskeletal dynamics, and exocytosis. Phosphorylates inositol hexakisphosphate (InsP6).</text>
</comment>
<evidence type="ECO:0000259" key="4">
    <source>
        <dbReference type="Pfam" id="PF18086"/>
    </source>
</evidence>
<evidence type="ECO:0000256" key="3">
    <source>
        <dbReference type="RuleBase" id="RU365032"/>
    </source>
</evidence>
<comment type="catalytic activity">
    <reaction evidence="2">
        <text>1D-myo-inositol hexakisphosphate + ATP = 1-diphospho-1D-myo-inositol 2,3,4,5,6-pentakisphosphate + ADP</text>
        <dbReference type="Rhea" id="RHEA:37459"/>
        <dbReference type="ChEBI" id="CHEBI:30616"/>
        <dbReference type="ChEBI" id="CHEBI:58130"/>
        <dbReference type="ChEBI" id="CHEBI:74946"/>
        <dbReference type="ChEBI" id="CHEBI:456216"/>
        <dbReference type="EC" id="2.7.4.24"/>
    </reaction>
    <physiologicalReaction direction="left-to-right" evidence="2">
        <dbReference type="Rhea" id="RHEA:37460"/>
    </physiologicalReaction>
</comment>
<dbReference type="EC" id="2.7.4.24" evidence="3"/>
<dbReference type="PANTHER" id="PTHR12750">
    <property type="entry name" value="DIPHOSPHOINOSITOL PENTAKISPHOSPHATE KINASE"/>
    <property type="match status" value="1"/>
</dbReference>
<organism evidence="5 6">
    <name type="scientific">Galdieria yellowstonensis</name>
    <dbReference type="NCBI Taxonomy" id="3028027"/>
    <lineage>
        <taxon>Eukaryota</taxon>
        <taxon>Rhodophyta</taxon>
        <taxon>Bangiophyceae</taxon>
        <taxon>Galdieriales</taxon>
        <taxon>Galdieriaceae</taxon>
        <taxon>Galdieria</taxon>
    </lineage>
</organism>
<comment type="subcellular location">
    <subcellularLocation>
        <location evidence="3">Cytoplasm</location>
        <location evidence="3">Cytosol</location>
    </subcellularLocation>
</comment>
<feature type="domain" description="VIP1 N-terminal" evidence="4">
    <location>
        <begin position="46"/>
        <end position="136"/>
    </location>
</feature>
<evidence type="ECO:0000256" key="2">
    <source>
        <dbReference type="ARBA" id="ARBA00034629"/>
    </source>
</evidence>
<dbReference type="EMBL" id="JANCYU010000040">
    <property type="protein sequence ID" value="KAK4526435.1"/>
    <property type="molecule type" value="Genomic_DNA"/>
</dbReference>
<keyword evidence="3" id="KW-0067">ATP-binding</keyword>
<comment type="caution">
    <text evidence="5">The sequence shown here is derived from an EMBL/GenBank/DDBJ whole genome shotgun (WGS) entry which is preliminary data.</text>
</comment>
<comment type="similarity">
    <text evidence="3">Belongs to the histidine acid phosphatase family. VIP1 subfamily.</text>
</comment>
<dbReference type="GO" id="GO:0005829">
    <property type="term" value="C:cytosol"/>
    <property type="evidence" value="ECO:0007669"/>
    <property type="project" value="UniProtKB-SubCell"/>
</dbReference>
<evidence type="ECO:0000313" key="6">
    <source>
        <dbReference type="Proteomes" id="UP001300502"/>
    </source>
</evidence>
<dbReference type="Gene3D" id="3.30.470.20">
    <property type="entry name" value="ATP-grasp fold, B domain"/>
    <property type="match status" value="1"/>
</dbReference>
<gene>
    <name evidence="5" type="ORF">GAYE_SCF24G4350</name>
</gene>
<dbReference type="GO" id="GO:0005524">
    <property type="term" value="F:ATP binding"/>
    <property type="evidence" value="ECO:0007669"/>
    <property type="project" value="UniProtKB-KW"/>
</dbReference>
<accession>A0AAV9IG47</accession>
<dbReference type="AlphaFoldDB" id="A0AAV9IG47"/>
<proteinExistence type="inferred from homology"/>
<dbReference type="PANTHER" id="PTHR12750:SF9">
    <property type="entry name" value="INOSITOL HEXAKISPHOSPHATE AND DIPHOSPHOINOSITOL-PENTAKISPHOSPHATE KINASE"/>
    <property type="match status" value="1"/>
</dbReference>
<dbReference type="Pfam" id="PF18086">
    <property type="entry name" value="PPIP5K2_N"/>
    <property type="match status" value="1"/>
</dbReference>
<keyword evidence="3" id="KW-0547">Nucleotide-binding</keyword>
<keyword evidence="3" id="KW-0963">Cytoplasm</keyword>
<name>A0AAV9IG47_9RHOD</name>
<dbReference type="GO" id="GO:0033857">
    <property type="term" value="F:5-diphosphoinositol pentakisphosphate 1-kinase activity"/>
    <property type="evidence" value="ECO:0007669"/>
    <property type="project" value="TreeGrafter"/>
</dbReference>
<dbReference type="GO" id="GO:0006020">
    <property type="term" value="P:inositol metabolic process"/>
    <property type="evidence" value="ECO:0007669"/>
    <property type="project" value="TreeGrafter"/>
</dbReference>
<dbReference type="GO" id="GO:0000828">
    <property type="term" value="F:inositol hexakisphosphate kinase activity"/>
    <property type="evidence" value="ECO:0007669"/>
    <property type="project" value="TreeGrafter"/>
</dbReference>
<sequence>MEPSRKSQTIQANLFCDKTQGSSPDILGSGKTETVEKPVNWDSVCKVGICAMEKKVKSAAMQEMLQSILSHGKNFLKIEVFTPETIFHRQAEDWPIVDVLISFYSVGFPLDKVLKYVELRQPQCVNDIGFQKILLDRRLVFCVLKNIGVSLPPHIFVNRDSPSKKEELYACLAQVTWKNSTLEKSMESLQNALNFNQTGETIRVGSHSLRMPFVEKPACADRHDIYIYYPSSMGGGVRRLFRKTADRSSEYYNPREDEKCGDVAQVRLDGSYVYEAFLDADVQQDVKVYCVGPHYAYGESRKSPVVDGVVERLPDGKERRFVTTLSSEESKAATAIVSGFRQFVCGFDIIRCKNRFFVIDVNGWSFVKGNEEYYREAGKYLATYILFLWSRPNCADILSS</sequence>
<reference evidence="5 6" key="1">
    <citation type="submission" date="2022-07" db="EMBL/GenBank/DDBJ databases">
        <title>Genome-wide signatures of adaptation to extreme environments.</title>
        <authorList>
            <person name="Cho C.H."/>
            <person name="Yoon H.S."/>
        </authorList>
    </citation>
    <scope>NUCLEOTIDE SEQUENCE [LARGE SCALE GENOMIC DNA]</scope>
    <source>
        <strain evidence="5 6">108.79 E11</strain>
    </source>
</reference>
<dbReference type="Proteomes" id="UP001300502">
    <property type="component" value="Unassembled WGS sequence"/>
</dbReference>